<name>A0A8J6P8E2_9BACT</name>
<comment type="similarity">
    <text evidence="1">Belongs to the short-chain dehydrogenases/reductases (SDR) family.</text>
</comment>
<evidence type="ECO:0000313" key="3">
    <source>
        <dbReference type="EMBL" id="MBC8433755.1"/>
    </source>
</evidence>
<reference evidence="3 4" key="1">
    <citation type="submission" date="2020-08" db="EMBL/GenBank/DDBJ databases">
        <title>Bridging the membrane lipid divide: bacteria of the FCB group superphylum have the potential to synthesize archaeal ether lipids.</title>
        <authorList>
            <person name="Villanueva L."/>
            <person name="Von Meijenfeldt F.A.B."/>
            <person name="Westbye A.B."/>
            <person name="Yadav S."/>
            <person name="Hopmans E.C."/>
            <person name="Dutilh B.E."/>
            <person name="Sinninghe Damste J.S."/>
        </authorList>
    </citation>
    <scope>NUCLEOTIDE SEQUENCE [LARGE SCALE GENOMIC DNA]</scope>
    <source>
        <strain evidence="3">NIOZ-UU17</strain>
    </source>
</reference>
<sequence length="271" mass="29295">MKITGKVALVLGAVKGIGKGIGLALAKDGVKVALNYFDWEESLDELKQDFAATGQDHLIVRTDLLKTETIPEFVDKVVQHFGRLDILINNIERGGWPVVHGSYVKEQWDLEMETTLRAKQWVFDAALPHLKASGDGVVINLSSVAGIVGRSGPAGYIFNDGYAAANRGIALLTETWARVGAPQVRVNEIMLGFVETRHGPGTRGWELLTETQKQALIDHTLLGRIGTVADVVGAVRYIIKDAPFMTGSVLRLDGGYVLGGEEVTPMPPGIL</sequence>
<dbReference type="AlphaFoldDB" id="A0A8J6P8E2"/>
<evidence type="ECO:0000313" key="4">
    <source>
        <dbReference type="Proteomes" id="UP000605201"/>
    </source>
</evidence>
<dbReference type="PANTHER" id="PTHR43639">
    <property type="entry name" value="OXIDOREDUCTASE, SHORT-CHAIN DEHYDROGENASE/REDUCTASE FAMILY (AFU_ORTHOLOGUE AFUA_5G02870)"/>
    <property type="match status" value="1"/>
</dbReference>
<dbReference type="GO" id="GO:0016491">
    <property type="term" value="F:oxidoreductase activity"/>
    <property type="evidence" value="ECO:0007669"/>
    <property type="project" value="UniProtKB-KW"/>
</dbReference>
<protein>
    <submittedName>
        <fullName evidence="3">SDR family oxidoreductase</fullName>
    </submittedName>
</protein>
<organism evidence="3 4">
    <name type="scientific">Candidatus Desulfatibia vada</name>
    <dbReference type="NCBI Taxonomy" id="2841696"/>
    <lineage>
        <taxon>Bacteria</taxon>
        <taxon>Pseudomonadati</taxon>
        <taxon>Thermodesulfobacteriota</taxon>
        <taxon>Desulfobacteria</taxon>
        <taxon>Desulfobacterales</taxon>
        <taxon>Desulfobacterales incertae sedis</taxon>
        <taxon>Candidatus Desulfatibia</taxon>
    </lineage>
</organism>
<dbReference type="CDD" id="cd05233">
    <property type="entry name" value="SDR_c"/>
    <property type="match status" value="1"/>
</dbReference>
<gene>
    <name evidence="3" type="ORF">H8D96_17740</name>
</gene>
<dbReference type="InterPro" id="IPR002347">
    <property type="entry name" value="SDR_fam"/>
</dbReference>
<dbReference type="Pfam" id="PF13561">
    <property type="entry name" value="adh_short_C2"/>
    <property type="match status" value="1"/>
</dbReference>
<dbReference type="EMBL" id="JACNIG010000332">
    <property type="protein sequence ID" value="MBC8433755.1"/>
    <property type="molecule type" value="Genomic_DNA"/>
</dbReference>
<dbReference type="PRINTS" id="PR00081">
    <property type="entry name" value="GDHRDH"/>
</dbReference>
<dbReference type="Proteomes" id="UP000605201">
    <property type="component" value="Unassembled WGS sequence"/>
</dbReference>
<keyword evidence="2" id="KW-0560">Oxidoreductase</keyword>
<dbReference type="InterPro" id="IPR036291">
    <property type="entry name" value="NAD(P)-bd_dom_sf"/>
</dbReference>
<dbReference type="PRINTS" id="PR00080">
    <property type="entry name" value="SDRFAMILY"/>
</dbReference>
<dbReference type="PANTHER" id="PTHR43639:SF1">
    <property type="entry name" value="SHORT-CHAIN DEHYDROGENASE_REDUCTASE FAMILY PROTEIN"/>
    <property type="match status" value="1"/>
</dbReference>
<dbReference type="Gene3D" id="3.40.50.720">
    <property type="entry name" value="NAD(P)-binding Rossmann-like Domain"/>
    <property type="match status" value="1"/>
</dbReference>
<comment type="caution">
    <text evidence="3">The sequence shown here is derived from an EMBL/GenBank/DDBJ whole genome shotgun (WGS) entry which is preliminary data.</text>
</comment>
<proteinExistence type="inferred from homology"/>
<evidence type="ECO:0000256" key="1">
    <source>
        <dbReference type="ARBA" id="ARBA00006484"/>
    </source>
</evidence>
<evidence type="ECO:0000256" key="2">
    <source>
        <dbReference type="ARBA" id="ARBA00023002"/>
    </source>
</evidence>
<accession>A0A8J6P8E2</accession>
<dbReference type="SUPFAM" id="SSF51735">
    <property type="entry name" value="NAD(P)-binding Rossmann-fold domains"/>
    <property type="match status" value="1"/>
</dbReference>